<feature type="non-terminal residue" evidence="3">
    <location>
        <position position="68"/>
    </location>
</feature>
<dbReference type="AlphaFoldDB" id="A0ABD0J5Z0"/>
<organism evidence="3 4">
    <name type="scientific">Batillaria attramentaria</name>
    <dbReference type="NCBI Taxonomy" id="370345"/>
    <lineage>
        <taxon>Eukaryota</taxon>
        <taxon>Metazoa</taxon>
        <taxon>Spiralia</taxon>
        <taxon>Lophotrochozoa</taxon>
        <taxon>Mollusca</taxon>
        <taxon>Gastropoda</taxon>
        <taxon>Caenogastropoda</taxon>
        <taxon>Sorbeoconcha</taxon>
        <taxon>Cerithioidea</taxon>
        <taxon>Batillariidae</taxon>
        <taxon>Batillaria</taxon>
    </lineage>
</organism>
<feature type="compositionally biased region" description="Polar residues" evidence="1">
    <location>
        <begin position="8"/>
        <end position="17"/>
    </location>
</feature>
<comment type="caution">
    <text evidence="3">The sequence shown here is derived from an EMBL/GenBank/DDBJ whole genome shotgun (WGS) entry which is preliminary data.</text>
</comment>
<evidence type="ECO:0000256" key="2">
    <source>
        <dbReference type="SAM" id="Phobius"/>
    </source>
</evidence>
<protein>
    <submittedName>
        <fullName evidence="3">Uncharacterized protein</fullName>
    </submittedName>
</protein>
<dbReference type="Proteomes" id="UP001519460">
    <property type="component" value="Unassembled WGS sequence"/>
</dbReference>
<proteinExistence type="predicted"/>
<keyword evidence="2" id="KW-1133">Transmembrane helix</keyword>
<evidence type="ECO:0000313" key="3">
    <source>
        <dbReference type="EMBL" id="KAK7461250.1"/>
    </source>
</evidence>
<reference evidence="3 4" key="1">
    <citation type="journal article" date="2023" name="Sci. Data">
        <title>Genome assembly of the Korean intertidal mud-creeper Batillaria attramentaria.</title>
        <authorList>
            <person name="Patra A.K."/>
            <person name="Ho P.T."/>
            <person name="Jun S."/>
            <person name="Lee S.J."/>
            <person name="Kim Y."/>
            <person name="Won Y.J."/>
        </authorList>
    </citation>
    <scope>NUCLEOTIDE SEQUENCE [LARGE SCALE GENOMIC DNA]</scope>
    <source>
        <strain evidence="3">Wonlab-2016</strain>
    </source>
</reference>
<evidence type="ECO:0000313" key="4">
    <source>
        <dbReference type="Proteomes" id="UP001519460"/>
    </source>
</evidence>
<sequence>MRYPVNDSGFSTQVPDQTDSDTEVRFRLQKLIHLVIYLTFAVLFRAVTLLNRLGVGPGDRITRPIVFR</sequence>
<keyword evidence="2" id="KW-0812">Transmembrane</keyword>
<feature type="region of interest" description="Disordered" evidence="1">
    <location>
        <begin position="1"/>
        <end position="20"/>
    </location>
</feature>
<name>A0ABD0J5Z0_9CAEN</name>
<accession>A0ABD0J5Z0</accession>
<feature type="transmembrane region" description="Helical" evidence="2">
    <location>
        <begin position="31"/>
        <end position="50"/>
    </location>
</feature>
<gene>
    <name evidence="3" type="ORF">BaRGS_00038711</name>
</gene>
<evidence type="ECO:0000256" key="1">
    <source>
        <dbReference type="SAM" id="MobiDB-lite"/>
    </source>
</evidence>
<dbReference type="EMBL" id="JACVVK020000637">
    <property type="protein sequence ID" value="KAK7461250.1"/>
    <property type="molecule type" value="Genomic_DNA"/>
</dbReference>
<keyword evidence="2" id="KW-0472">Membrane</keyword>
<keyword evidence="4" id="KW-1185">Reference proteome</keyword>